<accession>A0A8C5LE91</accession>
<dbReference type="GO" id="GO:0044029">
    <property type="term" value="P:positive regulation of gene expression via chromosomal CpG island demethylation"/>
    <property type="evidence" value="ECO:0007669"/>
    <property type="project" value="Ensembl"/>
</dbReference>
<evidence type="ECO:0000256" key="10">
    <source>
        <dbReference type="ARBA" id="ARBA00022801"/>
    </source>
</evidence>
<evidence type="ECO:0000256" key="9">
    <source>
        <dbReference type="ARBA" id="ARBA00022723"/>
    </source>
</evidence>
<evidence type="ECO:0000256" key="11">
    <source>
        <dbReference type="ARBA" id="ARBA00022833"/>
    </source>
</evidence>
<keyword evidence="10" id="KW-0378">Hydrolase</keyword>
<evidence type="ECO:0000256" key="6">
    <source>
        <dbReference type="ARBA" id="ARBA00014786"/>
    </source>
</evidence>
<dbReference type="EC" id="3.5.4.36" evidence="5"/>
<dbReference type="PANTHER" id="PTHR13857:SF26">
    <property type="entry name" value="C-U-EDITING ENZYME APOBEC-1"/>
    <property type="match status" value="1"/>
</dbReference>
<keyword evidence="8" id="KW-0507">mRNA processing</keyword>
<evidence type="ECO:0000256" key="7">
    <source>
        <dbReference type="ARBA" id="ARBA00022490"/>
    </source>
</evidence>
<dbReference type="AlphaFoldDB" id="A0A8C5LE91"/>
<evidence type="ECO:0000313" key="20">
    <source>
        <dbReference type="Proteomes" id="UP000694385"/>
    </source>
</evidence>
<reference evidence="19" key="2">
    <citation type="submission" date="2025-09" db="UniProtKB">
        <authorList>
            <consortium name="Ensembl"/>
        </authorList>
    </citation>
    <scope>IDENTIFICATION</scope>
</reference>
<evidence type="ECO:0000256" key="15">
    <source>
        <dbReference type="ARBA" id="ARBA00046509"/>
    </source>
</evidence>
<dbReference type="FunFam" id="3.40.140.10:FF:000049">
    <property type="entry name" value="C-&gt;U-editing enzyme APOBEC-1 isoform X2"/>
    <property type="match status" value="1"/>
</dbReference>
<comment type="subcellular location">
    <subcellularLocation>
        <location evidence="3">Cytoplasm</location>
    </subcellularLocation>
    <subcellularLocation>
        <location evidence="2">Nucleus</location>
    </subcellularLocation>
</comment>
<dbReference type="CDD" id="cd01283">
    <property type="entry name" value="cytidine_deaminase"/>
    <property type="match status" value="1"/>
</dbReference>
<evidence type="ECO:0000256" key="2">
    <source>
        <dbReference type="ARBA" id="ARBA00004123"/>
    </source>
</evidence>
<comment type="cofactor">
    <cofactor evidence="1">
        <name>Zn(2+)</name>
        <dbReference type="ChEBI" id="CHEBI:29105"/>
    </cofactor>
</comment>
<dbReference type="Pfam" id="PF18774">
    <property type="entry name" value="APOBEC4_like"/>
    <property type="match status" value="1"/>
</dbReference>
<comment type="similarity">
    <text evidence="4">Belongs to the cytidine and deoxycytidylate deaminase family.</text>
</comment>
<dbReference type="Proteomes" id="UP000694385">
    <property type="component" value="Unassembled WGS sequence"/>
</dbReference>
<dbReference type="GO" id="GO:0051649">
    <property type="term" value="P:establishment of localization in cell"/>
    <property type="evidence" value="ECO:0007669"/>
    <property type="project" value="Ensembl"/>
</dbReference>
<organism evidence="19 20">
    <name type="scientific">Jaculus jaculus</name>
    <name type="common">Lesser Egyptian jerboa</name>
    <dbReference type="NCBI Taxonomy" id="51337"/>
    <lineage>
        <taxon>Eukaryota</taxon>
        <taxon>Metazoa</taxon>
        <taxon>Chordata</taxon>
        <taxon>Craniata</taxon>
        <taxon>Vertebrata</taxon>
        <taxon>Euteleostomi</taxon>
        <taxon>Mammalia</taxon>
        <taxon>Eutheria</taxon>
        <taxon>Euarchontoglires</taxon>
        <taxon>Glires</taxon>
        <taxon>Rodentia</taxon>
        <taxon>Myomorpha</taxon>
        <taxon>Dipodoidea</taxon>
        <taxon>Dipodidae</taxon>
        <taxon>Dipodinae</taxon>
        <taxon>Jaculus</taxon>
    </lineage>
</organism>
<dbReference type="GO" id="GO:0008270">
    <property type="term" value="F:zinc ion binding"/>
    <property type="evidence" value="ECO:0007669"/>
    <property type="project" value="InterPro"/>
</dbReference>
<dbReference type="PANTHER" id="PTHR13857">
    <property type="entry name" value="MRNA EDITING ENZYME"/>
    <property type="match status" value="1"/>
</dbReference>
<evidence type="ECO:0000256" key="14">
    <source>
        <dbReference type="ARBA" id="ARBA00045552"/>
    </source>
</evidence>
<dbReference type="GO" id="GO:0016554">
    <property type="term" value="P:cytidine to uridine editing"/>
    <property type="evidence" value="ECO:0007669"/>
    <property type="project" value="Ensembl"/>
</dbReference>
<dbReference type="GO" id="GO:0090209">
    <property type="term" value="P:negative regulation of triglyceride metabolic process"/>
    <property type="evidence" value="ECO:0007669"/>
    <property type="project" value="Ensembl"/>
</dbReference>
<comment type="function">
    <text evidence="14">Cytidine deaminase catalyzing the cytidine to uridine postranscriptional editing of a variety of mRNAs. Form complexes with cofactors that confer differential editing activity and selectivity. Responsible for the postranscriptional editing of a CAA codon for Gln to a UAA codon for stop in the apolipoprotein B mRNA. Also involved in CGA (Arg) to UGA (Stop) editing in the NF1 mRNA. May also play a role in the epigenetic regulation of gene expression by participating in DNA demethylation.</text>
</comment>
<evidence type="ECO:0000256" key="5">
    <source>
        <dbReference type="ARBA" id="ARBA00012742"/>
    </source>
</evidence>
<keyword evidence="20" id="KW-1185">Reference proteome</keyword>
<keyword evidence="11" id="KW-0862">Zinc</keyword>
<dbReference type="GO" id="GO:0004126">
    <property type="term" value="F:cytidine deaminase activity"/>
    <property type="evidence" value="ECO:0007669"/>
    <property type="project" value="TreeGrafter"/>
</dbReference>
<sequence length="229" mass="27512">MTSNKGSSATDATLRRRIEPWEFEVSFDPRELRKEAYLLYEITWGPKCNIWRHSSKNNNNHVEMNFIEKFTSERYFCQSTRCSITWFLSWSPCWECCKAIREFLSQHQNVTLLIYVSRLFQHMDPQNRQGLRDLVNSGVTIQIMTDPEYCYCWRNFVNYSPEQSAHWPRYPPVWMRLYALELLCITLWLPTCLKISRRHQKQLTFFTLTLQNCHYQRIPLHILLATGLI</sequence>
<protein>
    <recommendedName>
        <fullName evidence="6">C-&gt;U-editing enzyme APOBEC-1</fullName>
        <ecNumber evidence="5">3.5.4.36</ecNumber>
    </recommendedName>
    <alternativeName>
        <fullName evidence="13">mRNA(cytosine(6666)) deaminase 1</fullName>
    </alternativeName>
</protein>
<keyword evidence="7" id="KW-0963">Cytoplasm</keyword>
<dbReference type="GO" id="GO:0010332">
    <property type="term" value="P:response to gamma radiation"/>
    <property type="evidence" value="ECO:0007669"/>
    <property type="project" value="Ensembl"/>
</dbReference>
<dbReference type="GO" id="GO:0042127">
    <property type="term" value="P:regulation of cell population proliferation"/>
    <property type="evidence" value="ECO:0007669"/>
    <property type="project" value="Ensembl"/>
</dbReference>
<comment type="catalytic activity">
    <reaction evidence="17">
        <text>cytidine(6666) in apoB mRNA + H2O + H(+) = uridine(6666) in apoB mRNA + NH4(+)</text>
        <dbReference type="Rhea" id="RHEA:21772"/>
        <dbReference type="Rhea" id="RHEA-COMP:13888"/>
        <dbReference type="Rhea" id="RHEA-COMP:13889"/>
        <dbReference type="ChEBI" id="CHEBI:15377"/>
        <dbReference type="ChEBI" id="CHEBI:15378"/>
        <dbReference type="ChEBI" id="CHEBI:28938"/>
        <dbReference type="ChEBI" id="CHEBI:65315"/>
        <dbReference type="ChEBI" id="CHEBI:82748"/>
        <dbReference type="EC" id="3.5.4.36"/>
    </reaction>
    <physiologicalReaction direction="left-to-right" evidence="17">
        <dbReference type="Rhea" id="RHEA:21773"/>
    </physiologicalReaction>
</comment>
<keyword evidence="9" id="KW-0479">Metal-binding</keyword>
<dbReference type="InterPro" id="IPR041547">
    <property type="entry name" value="APOBEC1"/>
</dbReference>
<dbReference type="GeneTree" id="ENSGT00940000161190"/>
<dbReference type="InterPro" id="IPR016192">
    <property type="entry name" value="APOBEC/CMP_deaminase_Zn-bd"/>
</dbReference>
<dbReference type="GO" id="GO:2000623">
    <property type="term" value="P:negative regulation of nuclear-transcribed mRNA catabolic process, nonsense-mediated decay"/>
    <property type="evidence" value="ECO:0007669"/>
    <property type="project" value="Ensembl"/>
</dbReference>
<dbReference type="InterPro" id="IPR016193">
    <property type="entry name" value="Cytidine_deaminase-like"/>
</dbReference>
<evidence type="ECO:0000256" key="16">
    <source>
        <dbReference type="ARBA" id="ARBA00049034"/>
    </source>
</evidence>
<dbReference type="OMA" id="LTLQNCH"/>
<dbReference type="InterPro" id="IPR050610">
    <property type="entry name" value="APOBEC_Cyt_Deaminase"/>
</dbReference>
<comment type="subunit">
    <text evidence="15">Homodimer. Interacts with A1CF; form an mRNA editing complex. Interacts with RBM47; form an mRNA editing complex. Found in a complex with CELF2/CUGBP2 and A1CF. Interacts with HNRPAB. Interacts with SYNCRIP.</text>
</comment>
<dbReference type="Ensembl" id="ENSJJAT00000028444.1">
    <property type="protein sequence ID" value="ENSJJAP00000021885.1"/>
    <property type="gene ID" value="ENSJJAG00000022108.1"/>
</dbReference>
<evidence type="ECO:0000256" key="13">
    <source>
        <dbReference type="ARBA" id="ARBA00031639"/>
    </source>
</evidence>
<name>A0A8C5LE91_JACJA</name>
<evidence type="ECO:0000256" key="8">
    <source>
        <dbReference type="ARBA" id="ARBA00022664"/>
    </source>
</evidence>
<dbReference type="GO" id="GO:0030895">
    <property type="term" value="C:apolipoprotein B mRNA editing enzyme complex"/>
    <property type="evidence" value="ECO:0007669"/>
    <property type="project" value="Ensembl"/>
</dbReference>
<evidence type="ECO:0000256" key="4">
    <source>
        <dbReference type="ARBA" id="ARBA00006576"/>
    </source>
</evidence>
<feature type="domain" description="CMP/dCMP-type deaminase" evidence="18">
    <location>
        <begin position="10"/>
        <end position="134"/>
    </location>
</feature>
<evidence type="ECO:0000256" key="3">
    <source>
        <dbReference type="ARBA" id="ARBA00004496"/>
    </source>
</evidence>
<dbReference type="GO" id="GO:0048255">
    <property type="term" value="P:mRNA stabilization"/>
    <property type="evidence" value="ECO:0007669"/>
    <property type="project" value="Ensembl"/>
</dbReference>
<dbReference type="PROSITE" id="PS00903">
    <property type="entry name" value="CYT_DCMP_DEAMINASES_1"/>
    <property type="match status" value="1"/>
</dbReference>
<comment type="catalytic activity">
    <reaction evidence="16">
        <text>a cytidine in mRNA + H2O + H(+) = a uridine in mRNA + NH4(+)</text>
        <dbReference type="Rhea" id="RHEA:74355"/>
        <dbReference type="Rhea" id="RHEA-COMP:14658"/>
        <dbReference type="Rhea" id="RHEA-COMP:15145"/>
        <dbReference type="ChEBI" id="CHEBI:15377"/>
        <dbReference type="ChEBI" id="CHEBI:15378"/>
        <dbReference type="ChEBI" id="CHEBI:28938"/>
        <dbReference type="ChEBI" id="CHEBI:65315"/>
        <dbReference type="ChEBI" id="CHEBI:82748"/>
    </reaction>
    <physiologicalReaction direction="left-to-right" evidence="16">
        <dbReference type="Rhea" id="RHEA:74356"/>
    </physiologicalReaction>
</comment>
<evidence type="ECO:0000256" key="17">
    <source>
        <dbReference type="ARBA" id="ARBA00049310"/>
    </source>
</evidence>
<dbReference type="GO" id="GO:0035925">
    <property type="term" value="F:mRNA 3'-UTR AU-rich region binding"/>
    <property type="evidence" value="ECO:0007669"/>
    <property type="project" value="Ensembl"/>
</dbReference>
<dbReference type="GO" id="GO:0005737">
    <property type="term" value="C:cytoplasm"/>
    <property type="evidence" value="ECO:0007669"/>
    <property type="project" value="UniProtKB-SubCell"/>
</dbReference>
<dbReference type="GO" id="GO:0042953">
    <property type="term" value="P:lipoprotein transport"/>
    <property type="evidence" value="ECO:0007669"/>
    <property type="project" value="Ensembl"/>
</dbReference>
<dbReference type="GO" id="GO:0034383">
    <property type="term" value="P:low-density lipoprotein particle clearance"/>
    <property type="evidence" value="ECO:0007669"/>
    <property type="project" value="Ensembl"/>
</dbReference>
<proteinExistence type="inferred from homology"/>
<dbReference type="GO" id="GO:0006397">
    <property type="term" value="P:mRNA processing"/>
    <property type="evidence" value="ECO:0007669"/>
    <property type="project" value="UniProtKB-KW"/>
</dbReference>
<evidence type="ECO:0000256" key="1">
    <source>
        <dbReference type="ARBA" id="ARBA00001947"/>
    </source>
</evidence>
<gene>
    <name evidence="19" type="primary">Apobec1</name>
</gene>
<dbReference type="PROSITE" id="PS51747">
    <property type="entry name" value="CYT_DCMP_DEAMINASES_2"/>
    <property type="match status" value="1"/>
</dbReference>
<evidence type="ECO:0000259" key="18">
    <source>
        <dbReference type="PROSITE" id="PS51747"/>
    </source>
</evidence>
<keyword evidence="12" id="KW-0539">Nucleus</keyword>
<dbReference type="GO" id="GO:0016556">
    <property type="term" value="P:mRNA modification"/>
    <property type="evidence" value="ECO:0007669"/>
    <property type="project" value="Ensembl"/>
</dbReference>
<evidence type="ECO:0000313" key="19">
    <source>
        <dbReference type="Ensembl" id="ENSJJAP00000021885.1"/>
    </source>
</evidence>
<dbReference type="Gene3D" id="3.40.140.10">
    <property type="entry name" value="Cytidine Deaminase, domain 2"/>
    <property type="match status" value="1"/>
</dbReference>
<dbReference type="GO" id="GO:0042158">
    <property type="term" value="P:lipoprotein biosynthetic process"/>
    <property type="evidence" value="ECO:0007669"/>
    <property type="project" value="Ensembl"/>
</dbReference>
<evidence type="ECO:0000256" key="12">
    <source>
        <dbReference type="ARBA" id="ARBA00023242"/>
    </source>
</evidence>
<dbReference type="GO" id="GO:0006641">
    <property type="term" value="P:triglyceride metabolic process"/>
    <property type="evidence" value="ECO:0007669"/>
    <property type="project" value="Ensembl"/>
</dbReference>
<dbReference type="InterPro" id="IPR002125">
    <property type="entry name" value="CMP_dCMP_dom"/>
</dbReference>
<reference evidence="19" key="1">
    <citation type="submission" date="2025-08" db="UniProtKB">
        <authorList>
            <consortium name="Ensembl"/>
        </authorList>
    </citation>
    <scope>IDENTIFICATION</scope>
</reference>
<dbReference type="SUPFAM" id="SSF53927">
    <property type="entry name" value="Cytidine deaminase-like"/>
    <property type="match status" value="1"/>
</dbReference>